<reference evidence="1" key="1">
    <citation type="submission" date="2022-10" db="EMBL/GenBank/DDBJ databases">
        <title>Chryseobacterium sp. nov., a novel bacterial species.</title>
        <authorList>
            <person name="Cao Y."/>
        </authorList>
    </citation>
    <scope>NUCLEOTIDE SEQUENCE</scope>
    <source>
        <strain evidence="1">KC 927</strain>
    </source>
</reference>
<comment type="caution">
    <text evidence="1">The sequence shown here is derived from an EMBL/GenBank/DDBJ whole genome shotgun (WGS) entry which is preliminary data.</text>
</comment>
<proteinExistence type="predicted"/>
<dbReference type="RefSeq" id="WP_267282415.1">
    <property type="nucleotide sequence ID" value="NZ_JAOVZV010000019.1"/>
</dbReference>
<evidence type="ECO:0000313" key="1">
    <source>
        <dbReference type="EMBL" id="MCX8533954.1"/>
    </source>
</evidence>
<evidence type="ECO:0000313" key="2">
    <source>
        <dbReference type="Proteomes" id="UP001070176"/>
    </source>
</evidence>
<gene>
    <name evidence="1" type="ORF">OEA66_16530</name>
</gene>
<dbReference type="Proteomes" id="UP001070176">
    <property type="component" value="Unassembled WGS sequence"/>
</dbReference>
<keyword evidence="2" id="KW-1185">Reference proteome</keyword>
<sequence length="127" mass="14052">MKKVTVNLIVGAGLVLGTAALFGQKSLNTITPIHLIEKNVGTGLEGTWKIYKIDGKVVKNELTKTFAANGVLTTKMYNGTKKTKWKLEDGKLCVNEVGDEFQCCEYKVTKTTLTYTIEGMELSFIRK</sequence>
<accession>A0ABT3Y718</accession>
<dbReference type="EMBL" id="JAOVZV010000019">
    <property type="protein sequence ID" value="MCX8533954.1"/>
    <property type="molecule type" value="Genomic_DNA"/>
</dbReference>
<name>A0ABT3Y718_9FLAO</name>
<organism evidence="1 2">
    <name type="scientific">Chryseobacterium luquanense</name>
    <dbReference type="NCBI Taxonomy" id="2983766"/>
    <lineage>
        <taxon>Bacteria</taxon>
        <taxon>Pseudomonadati</taxon>
        <taxon>Bacteroidota</taxon>
        <taxon>Flavobacteriia</taxon>
        <taxon>Flavobacteriales</taxon>
        <taxon>Weeksellaceae</taxon>
        <taxon>Chryseobacterium group</taxon>
        <taxon>Chryseobacterium</taxon>
    </lineage>
</organism>
<protein>
    <recommendedName>
        <fullName evidence="3">Lipocalin-like domain-containing protein</fullName>
    </recommendedName>
</protein>
<evidence type="ECO:0008006" key="3">
    <source>
        <dbReference type="Google" id="ProtNLM"/>
    </source>
</evidence>